<evidence type="ECO:0000256" key="1">
    <source>
        <dbReference type="ARBA" id="ARBA00004196"/>
    </source>
</evidence>
<dbReference type="STRING" id="1560234.SP90_06340"/>
<dbReference type="InterPro" id="IPR058626">
    <property type="entry name" value="MdtA-like_b-barrel"/>
</dbReference>
<dbReference type="Proteomes" id="UP000091979">
    <property type="component" value="Unassembled WGS sequence"/>
</dbReference>
<keyword evidence="3" id="KW-0175">Coiled coil</keyword>
<evidence type="ECO:0000259" key="6">
    <source>
        <dbReference type="Pfam" id="PF25944"/>
    </source>
</evidence>
<dbReference type="InterPro" id="IPR058625">
    <property type="entry name" value="MdtA-like_BSH"/>
</dbReference>
<name>A0A1B7XFN3_9BACT</name>
<dbReference type="Gene3D" id="2.40.420.20">
    <property type="match status" value="1"/>
</dbReference>
<dbReference type="Gene3D" id="2.40.30.170">
    <property type="match status" value="1"/>
</dbReference>
<accession>A0A1B7XFN3</accession>
<evidence type="ECO:0000256" key="3">
    <source>
        <dbReference type="SAM" id="Coils"/>
    </source>
</evidence>
<sequence length="381" mass="41020">MAILTLTFTLSGCNQASSTEIENVEAPKPIVKTSTVAMSNFEETIELPGRVSARRVAQVRARVSGLVLSRDFQEGQEVTAGQALFHIEAAEFKAALVQAEAELSKAKANLFDVKQQAERYRSLLKTKSVSRQKYDTAFANFKTAQATLQAAQAAVDAAKLKLSYTTVTAPIAGRIGRALVTEGALVGQGEATHLTTIQQLDTIYVDMSQPVTEYLALKAMVQQAEDSNSSSELTVSLKEINYTAHGTLLFSDVTVDKGTGQVSLRGLFQNPDRMLLPGMYVRVKIAVGTALQTTFLPQSAIQLDASGAPYVFVLTKNQTVQKRSIKTGQMRSNKWQVLEGLQEGETVVVEGGSNLQSGMQVVVKEHAQNSATPSSSVNASL</sequence>
<dbReference type="PANTHER" id="PTHR30158:SF24">
    <property type="entry name" value="HLYD FAMILY SECRETION PROTEIN"/>
    <property type="match status" value="1"/>
</dbReference>
<comment type="similarity">
    <text evidence="2">Belongs to the membrane fusion protein (MFP) (TC 8.A.1) family.</text>
</comment>
<dbReference type="GO" id="GO:0005886">
    <property type="term" value="C:plasma membrane"/>
    <property type="evidence" value="ECO:0007669"/>
    <property type="project" value="TreeGrafter"/>
</dbReference>
<dbReference type="Gene3D" id="2.40.50.100">
    <property type="match status" value="1"/>
</dbReference>
<protein>
    <submittedName>
        <fullName evidence="8">Uncharacterized protein</fullName>
    </submittedName>
</protein>
<dbReference type="SUPFAM" id="SSF111369">
    <property type="entry name" value="HlyD-like secretion proteins"/>
    <property type="match status" value="1"/>
</dbReference>
<evidence type="ECO:0000259" key="4">
    <source>
        <dbReference type="Pfam" id="PF25876"/>
    </source>
</evidence>
<dbReference type="InterPro" id="IPR058627">
    <property type="entry name" value="MdtA-like_C"/>
</dbReference>
<reference evidence="8 9" key="1">
    <citation type="submission" date="2015-01" db="EMBL/GenBank/DDBJ databases">
        <title>Desulfovibrio sp. JC271 draft genome sequence.</title>
        <authorList>
            <person name="Shivani Y."/>
            <person name="Subhash Y."/>
            <person name="Sasikala C."/>
            <person name="Ramana C.V."/>
        </authorList>
    </citation>
    <scope>NUCLEOTIDE SEQUENCE [LARGE SCALE GENOMIC DNA]</scope>
    <source>
        <strain evidence="8 9">JC271</strain>
    </source>
</reference>
<evidence type="ECO:0000313" key="9">
    <source>
        <dbReference type="Proteomes" id="UP000091979"/>
    </source>
</evidence>
<proteinExistence type="inferred from homology"/>
<organism evidence="8 9">
    <name type="scientific">Halodesulfovibrio spirochaetisodalis</name>
    <dbReference type="NCBI Taxonomy" id="1560234"/>
    <lineage>
        <taxon>Bacteria</taxon>
        <taxon>Pseudomonadati</taxon>
        <taxon>Thermodesulfobacteriota</taxon>
        <taxon>Desulfovibrionia</taxon>
        <taxon>Desulfovibrionales</taxon>
        <taxon>Desulfovibrionaceae</taxon>
        <taxon>Halodesulfovibrio</taxon>
    </lineage>
</organism>
<feature type="domain" description="Multidrug resistance protein MdtA-like beta-barrel" evidence="6">
    <location>
        <begin position="202"/>
        <end position="289"/>
    </location>
</feature>
<feature type="domain" description="Multidrug resistance protein MdtA-like barrel-sandwich hybrid" evidence="5">
    <location>
        <begin position="55"/>
        <end position="198"/>
    </location>
</feature>
<dbReference type="GO" id="GO:0030313">
    <property type="term" value="C:cell envelope"/>
    <property type="evidence" value="ECO:0007669"/>
    <property type="project" value="UniProtKB-SubCell"/>
</dbReference>
<dbReference type="AlphaFoldDB" id="A0A1B7XFN3"/>
<comment type="subcellular location">
    <subcellularLocation>
        <location evidence="1">Cell envelope</location>
    </subcellularLocation>
</comment>
<feature type="domain" description="Multidrug resistance protein MdtA-like alpha-helical hairpin" evidence="4">
    <location>
        <begin position="96"/>
        <end position="165"/>
    </location>
</feature>
<comment type="caution">
    <text evidence="8">The sequence shown here is derived from an EMBL/GenBank/DDBJ whole genome shotgun (WGS) entry which is preliminary data.</text>
</comment>
<feature type="domain" description="Multidrug resistance protein MdtA-like C-terminal permuted SH3" evidence="7">
    <location>
        <begin position="296"/>
        <end position="352"/>
    </location>
</feature>
<dbReference type="Pfam" id="PF25967">
    <property type="entry name" value="RND-MFP_C"/>
    <property type="match status" value="1"/>
</dbReference>
<evidence type="ECO:0000259" key="5">
    <source>
        <dbReference type="Pfam" id="PF25917"/>
    </source>
</evidence>
<dbReference type="InterPro" id="IPR006143">
    <property type="entry name" value="RND_pump_MFP"/>
</dbReference>
<keyword evidence="9" id="KW-1185">Reference proteome</keyword>
<dbReference type="PANTHER" id="PTHR30158">
    <property type="entry name" value="ACRA/E-RELATED COMPONENT OF DRUG EFFLUX TRANSPORTER"/>
    <property type="match status" value="1"/>
</dbReference>
<evidence type="ECO:0000256" key="2">
    <source>
        <dbReference type="ARBA" id="ARBA00009477"/>
    </source>
</evidence>
<dbReference type="Pfam" id="PF25944">
    <property type="entry name" value="Beta-barrel_RND"/>
    <property type="match status" value="1"/>
</dbReference>
<dbReference type="GO" id="GO:0046677">
    <property type="term" value="P:response to antibiotic"/>
    <property type="evidence" value="ECO:0007669"/>
    <property type="project" value="TreeGrafter"/>
</dbReference>
<dbReference type="Pfam" id="PF25917">
    <property type="entry name" value="BSH_RND"/>
    <property type="match status" value="1"/>
</dbReference>
<dbReference type="Pfam" id="PF25876">
    <property type="entry name" value="HH_MFP_RND"/>
    <property type="match status" value="1"/>
</dbReference>
<evidence type="ECO:0000313" key="8">
    <source>
        <dbReference type="EMBL" id="OBQ54090.1"/>
    </source>
</evidence>
<dbReference type="PATRIC" id="fig|1560234.3.peg.3243"/>
<evidence type="ECO:0000259" key="7">
    <source>
        <dbReference type="Pfam" id="PF25967"/>
    </source>
</evidence>
<dbReference type="InterPro" id="IPR058624">
    <property type="entry name" value="MdtA-like_HH"/>
</dbReference>
<dbReference type="NCBIfam" id="TIGR01730">
    <property type="entry name" value="RND_mfp"/>
    <property type="match status" value="1"/>
</dbReference>
<gene>
    <name evidence="8" type="ORF">SP90_06340</name>
</gene>
<dbReference type="GO" id="GO:0022857">
    <property type="term" value="F:transmembrane transporter activity"/>
    <property type="evidence" value="ECO:0007669"/>
    <property type="project" value="InterPro"/>
</dbReference>
<feature type="coiled-coil region" evidence="3">
    <location>
        <begin position="89"/>
        <end position="116"/>
    </location>
</feature>
<dbReference type="Gene3D" id="1.10.287.470">
    <property type="entry name" value="Helix hairpin bin"/>
    <property type="match status" value="1"/>
</dbReference>
<dbReference type="EMBL" id="JXMS01000008">
    <property type="protein sequence ID" value="OBQ54090.1"/>
    <property type="molecule type" value="Genomic_DNA"/>
</dbReference>